<comment type="caution">
    <text evidence="10">The sequence shown here is derived from an EMBL/GenBank/DDBJ whole genome shotgun (WGS) entry which is preliminary data.</text>
</comment>
<dbReference type="SUPFAM" id="SSF52743">
    <property type="entry name" value="Subtilisin-like"/>
    <property type="match status" value="1"/>
</dbReference>
<evidence type="ECO:0000313" key="11">
    <source>
        <dbReference type="Proteomes" id="UP000704068"/>
    </source>
</evidence>
<dbReference type="PRINTS" id="PR00723">
    <property type="entry name" value="SUBTILISIN"/>
</dbReference>
<dbReference type="InterPro" id="IPR000209">
    <property type="entry name" value="Peptidase_S8/S53_dom"/>
</dbReference>
<feature type="chain" id="PRO_5037437254" evidence="7">
    <location>
        <begin position="21"/>
        <end position="726"/>
    </location>
</feature>
<dbReference type="InterPro" id="IPR023828">
    <property type="entry name" value="Peptidase_S8_Ser-AS"/>
</dbReference>
<dbReference type="NCBIfam" id="TIGR04183">
    <property type="entry name" value="Por_Secre_tail"/>
    <property type="match status" value="1"/>
</dbReference>
<evidence type="ECO:0000256" key="4">
    <source>
        <dbReference type="ARBA" id="ARBA00022825"/>
    </source>
</evidence>
<gene>
    <name evidence="10" type="ORF">HXK21_03450</name>
</gene>
<dbReference type="Pfam" id="PF18962">
    <property type="entry name" value="Por_Secre_tail"/>
    <property type="match status" value="1"/>
</dbReference>
<keyword evidence="4 6" id="KW-0720">Serine protease</keyword>
<dbReference type="Pfam" id="PF00082">
    <property type="entry name" value="Peptidase_S8"/>
    <property type="match status" value="1"/>
</dbReference>
<dbReference type="GO" id="GO:0006508">
    <property type="term" value="P:proteolysis"/>
    <property type="evidence" value="ECO:0007669"/>
    <property type="project" value="UniProtKB-KW"/>
</dbReference>
<dbReference type="GO" id="GO:0004252">
    <property type="term" value="F:serine-type endopeptidase activity"/>
    <property type="evidence" value="ECO:0007669"/>
    <property type="project" value="UniProtKB-UniRule"/>
</dbReference>
<evidence type="ECO:0000256" key="3">
    <source>
        <dbReference type="ARBA" id="ARBA00022801"/>
    </source>
</evidence>
<evidence type="ECO:0000256" key="7">
    <source>
        <dbReference type="SAM" id="SignalP"/>
    </source>
</evidence>
<dbReference type="RefSeq" id="WP_303763303.1">
    <property type="nucleotide sequence ID" value="NZ_JABZGR010000006.1"/>
</dbReference>
<protein>
    <submittedName>
        <fullName evidence="10">S8 family peptidase</fullName>
    </submittedName>
</protein>
<evidence type="ECO:0000259" key="9">
    <source>
        <dbReference type="Pfam" id="PF18962"/>
    </source>
</evidence>
<feature type="domain" description="Secretion system C-terminal sorting" evidence="9">
    <location>
        <begin position="663"/>
        <end position="725"/>
    </location>
</feature>
<dbReference type="EMBL" id="JABZGR010000006">
    <property type="protein sequence ID" value="MBF0970085.1"/>
    <property type="molecule type" value="Genomic_DNA"/>
</dbReference>
<evidence type="ECO:0000256" key="5">
    <source>
        <dbReference type="PIRSR" id="PIRSR615500-1"/>
    </source>
</evidence>
<keyword evidence="2 6" id="KW-0645">Protease</keyword>
<feature type="signal peptide" evidence="7">
    <location>
        <begin position="1"/>
        <end position="20"/>
    </location>
</feature>
<dbReference type="AlphaFoldDB" id="A0A929RVM6"/>
<feature type="active site" description="Charge relay system" evidence="5 6">
    <location>
        <position position="159"/>
    </location>
</feature>
<dbReference type="Proteomes" id="UP000704068">
    <property type="component" value="Unassembled WGS sequence"/>
</dbReference>
<dbReference type="InterPro" id="IPR050131">
    <property type="entry name" value="Peptidase_S8_subtilisin-like"/>
</dbReference>
<dbReference type="PROSITE" id="PS00138">
    <property type="entry name" value="SUBTILASE_SER"/>
    <property type="match status" value="1"/>
</dbReference>
<sequence>MKANYLLTGAFLLFAAAAQAQVPKFNTGKKMSGVLEQLVSNGTTVVVNKEGKHILTKQTGESPVAVIISASDAKSVADKIEAEGYVSTVISNTLLTASVPAAYLTQLAADENVLYINPTRVFKPTMDNTRKVTGVDSVHQGIDLETPFKGANVLVAVIDQGFEYKHIAFSDAEGKTRVKQLWNRTNYYSNPNGTVPTETIPSGGDGMAANGHATHVTNIAAGTDVGNGLYGNAPMADLYLIPSSFMDGELVEDVKKIKEFAKSKNMPYVINMSFGSQLGPHDGTQPTDQAINNILKEGKGFVCAAMGNEGDLAIHATHTFTSDGETKSILVKTPTNNMGAYSQIMGQLWAQNTDGTKHITFKPFYYLKGQKTYLTSAQLKQMQNAGYAVFSDEVNPYNGKHHFDFRLVVESMGRLLGATGAEFGVEMVGDNGDVVHGWLNDSYGTFKRPAGAVAEFINPDHDYLVGEGAASIPHAFGVAAFAATNKYKSAITNQTYSQGGQDVGDITFFSSPGPWLGPIDKPTIAAPGFLIKSAISKYDKAFSQTDASIVDIQKKGLYKYYYGQMSGTSMASPAATGVVALWLSANPDLTYDQMIEIFKETANHDRYAKPGWNKKFGYGKINAYKGLKKALQIKTGVGILDIPTNSTTPISISMQPDAWQLLFNNNETYANIAVYTIDGKQVLRRTLNDVRCGQEETINLNELNAGVYVLRVNTSNANITRKISVR</sequence>
<dbReference type="InterPro" id="IPR036852">
    <property type="entry name" value="Peptidase_S8/S53_dom_sf"/>
</dbReference>
<evidence type="ECO:0000313" key="10">
    <source>
        <dbReference type="EMBL" id="MBF0970085.1"/>
    </source>
</evidence>
<dbReference type="PROSITE" id="PS51892">
    <property type="entry name" value="SUBTILASE"/>
    <property type="match status" value="1"/>
</dbReference>
<organism evidence="10 11">
    <name type="scientific">Alloprevotella tannerae</name>
    <dbReference type="NCBI Taxonomy" id="76122"/>
    <lineage>
        <taxon>Bacteria</taxon>
        <taxon>Pseudomonadati</taxon>
        <taxon>Bacteroidota</taxon>
        <taxon>Bacteroidia</taxon>
        <taxon>Bacteroidales</taxon>
        <taxon>Prevotellaceae</taxon>
        <taxon>Alloprevotella</taxon>
    </lineage>
</organism>
<proteinExistence type="inferred from homology"/>
<feature type="active site" description="Charge relay system" evidence="5 6">
    <location>
        <position position="212"/>
    </location>
</feature>
<feature type="domain" description="Peptidase S8/S53" evidence="8">
    <location>
        <begin position="150"/>
        <end position="619"/>
    </location>
</feature>
<dbReference type="Gene3D" id="3.40.50.200">
    <property type="entry name" value="Peptidase S8/S53 domain"/>
    <property type="match status" value="2"/>
</dbReference>
<keyword evidence="7" id="KW-0732">Signal</keyword>
<reference evidence="10" key="1">
    <citation type="submission" date="2020-04" db="EMBL/GenBank/DDBJ databases">
        <title>Deep metagenomics examines the oral microbiome during advanced dental caries in children, revealing novel taxa and co-occurrences with host molecules.</title>
        <authorList>
            <person name="Baker J.L."/>
            <person name="Morton J.T."/>
            <person name="Dinis M."/>
            <person name="Alvarez R."/>
            <person name="Tran N.C."/>
            <person name="Knight R."/>
            <person name="Edlund A."/>
        </authorList>
    </citation>
    <scope>NUCLEOTIDE SEQUENCE</scope>
    <source>
        <strain evidence="10">JCVI_34_bin.1</strain>
    </source>
</reference>
<accession>A0A929RVM6</accession>
<evidence type="ECO:0000259" key="8">
    <source>
        <dbReference type="Pfam" id="PF00082"/>
    </source>
</evidence>
<dbReference type="InterPro" id="IPR026444">
    <property type="entry name" value="Secre_tail"/>
</dbReference>
<dbReference type="InterPro" id="IPR015500">
    <property type="entry name" value="Peptidase_S8_subtilisin-rel"/>
</dbReference>
<feature type="active site" description="Charge relay system" evidence="5 6">
    <location>
        <position position="569"/>
    </location>
</feature>
<keyword evidence="3 6" id="KW-0378">Hydrolase</keyword>
<dbReference type="PANTHER" id="PTHR43806:SF11">
    <property type="entry name" value="CEREVISIN-RELATED"/>
    <property type="match status" value="1"/>
</dbReference>
<dbReference type="PANTHER" id="PTHR43806">
    <property type="entry name" value="PEPTIDASE S8"/>
    <property type="match status" value="1"/>
</dbReference>
<comment type="similarity">
    <text evidence="1 6">Belongs to the peptidase S8 family.</text>
</comment>
<evidence type="ECO:0000256" key="6">
    <source>
        <dbReference type="PROSITE-ProRule" id="PRU01240"/>
    </source>
</evidence>
<evidence type="ECO:0000256" key="1">
    <source>
        <dbReference type="ARBA" id="ARBA00011073"/>
    </source>
</evidence>
<name>A0A929RVM6_9BACT</name>
<evidence type="ECO:0000256" key="2">
    <source>
        <dbReference type="ARBA" id="ARBA00022670"/>
    </source>
</evidence>